<feature type="chain" id="PRO_5044308570" description="DUF4955 domain-containing protein" evidence="1">
    <location>
        <begin position="25"/>
        <end position="604"/>
    </location>
</feature>
<dbReference type="Pfam" id="PF16315">
    <property type="entry name" value="DUF4955"/>
    <property type="match status" value="1"/>
</dbReference>
<sequence length="604" mass="68560">MYHHSLKHKLSIFIGLGMSLTAYAQGDNHYWTEFNADPTNSAILDYSYAGYKRGEKVPPTIAELKAQKYKEYKVTDYGLIPDDDKSDRQAFINLINTIGNKKTKAKAIIYFPEGRYILHDDDDNIVKAGVKQSETILINMGYLVIRGDGKDKTFLEMKTPNLPKSEKVMYSSPIMLQIKHNGKGVNTLQVYGQITADSKKGSHSITISDASQVKPGQWVWLRVQNYSDDVIDEELQNCTIENTMTDLKNNGVQVDEYHVVESVNGNVVTFKEPIMHGIKERWGWVLQEYPHYEEVGIEDLTFVGHACNDFVHHRTWKDDGAYKPLSLMRLTDSWVRRVGFQSVSEALTFETCANTSAYEIEISGNRGHSAVRAANSTRAFIGNVYDHSDGYYVEQDYKTRYDGLGQYHACGVSKHSIGCVIWNCDWGLDACFESHATQPRATLIDVCTGGFMPRRMGGDRNQLPNHLDDLLIWNFKSKPTQTVPFGTYNWWNSGNVWVKVMPPMVVGFHGHLINFAESQMKCNESYGTAVNPKSLYLAQLERRLGKKNEWMQQITTGIESPQIFRPAEGLDKGIYTLKGEKLDMDVDQLPQGFYIIDGKKVRIN</sequence>
<dbReference type="SUPFAM" id="SSF51126">
    <property type="entry name" value="Pectin lyase-like"/>
    <property type="match status" value="1"/>
</dbReference>
<dbReference type="Pfam" id="PF12708">
    <property type="entry name" value="Pect-lyase_RHGA_epim"/>
    <property type="match status" value="1"/>
</dbReference>
<feature type="domain" description="Rhamnogalacturonase A/B/Epimerase-like pectate lyase" evidence="2">
    <location>
        <begin position="73"/>
        <end position="260"/>
    </location>
</feature>
<name>A0AB33J5B0_9BACT</name>
<dbReference type="AlphaFoldDB" id="A0AB33J5B0"/>
<dbReference type="InterPro" id="IPR012334">
    <property type="entry name" value="Pectin_lyas_fold"/>
</dbReference>
<evidence type="ECO:0008006" key="5">
    <source>
        <dbReference type="Google" id="ProtNLM"/>
    </source>
</evidence>
<proteinExistence type="predicted"/>
<feature type="signal peptide" evidence="1">
    <location>
        <begin position="1"/>
        <end position="24"/>
    </location>
</feature>
<dbReference type="EMBL" id="AP035786">
    <property type="protein sequence ID" value="BFO73500.1"/>
    <property type="molecule type" value="Genomic_DNA"/>
</dbReference>
<dbReference type="InterPro" id="IPR024535">
    <property type="entry name" value="RHGA/B-epi-like_pectate_lyase"/>
</dbReference>
<evidence type="ECO:0000256" key="1">
    <source>
        <dbReference type="SAM" id="SignalP"/>
    </source>
</evidence>
<protein>
    <recommendedName>
        <fullName evidence="5">DUF4955 domain-containing protein</fullName>
    </recommendedName>
</protein>
<evidence type="ECO:0000313" key="4">
    <source>
        <dbReference type="EMBL" id="BFO73500.1"/>
    </source>
</evidence>
<dbReference type="InterPro" id="IPR011050">
    <property type="entry name" value="Pectin_lyase_fold/virulence"/>
</dbReference>
<keyword evidence="1" id="KW-0732">Signal</keyword>
<organism evidence="4">
    <name type="scientific">Prevotella sp. GTC17254</name>
    <dbReference type="NCBI Taxonomy" id="3236794"/>
    <lineage>
        <taxon>Bacteria</taxon>
        <taxon>Pseudomonadati</taxon>
        <taxon>Bacteroidota</taxon>
        <taxon>Bacteroidia</taxon>
        <taxon>Bacteroidales</taxon>
        <taxon>Prevotellaceae</taxon>
        <taxon>Prevotella</taxon>
    </lineage>
</organism>
<evidence type="ECO:0000259" key="2">
    <source>
        <dbReference type="Pfam" id="PF12708"/>
    </source>
</evidence>
<evidence type="ECO:0000259" key="3">
    <source>
        <dbReference type="Pfam" id="PF16315"/>
    </source>
</evidence>
<feature type="domain" description="DUF4955" evidence="3">
    <location>
        <begin position="405"/>
        <end position="553"/>
    </location>
</feature>
<dbReference type="InterPro" id="IPR032532">
    <property type="entry name" value="DUF4955"/>
</dbReference>
<gene>
    <name evidence="4" type="ORF">GTC17254_10970</name>
</gene>
<reference evidence="4" key="1">
    <citation type="submission" date="2024-07" db="EMBL/GenBank/DDBJ databases">
        <title>Complete genome sequence of Prevotella sp. YM-2024 GTC17254.</title>
        <authorList>
            <person name="Hayashi M."/>
            <person name="Muto Y."/>
            <person name="Tanaka K."/>
            <person name="Niwa H."/>
        </authorList>
    </citation>
    <scope>NUCLEOTIDE SEQUENCE</scope>
    <source>
        <strain evidence="4">GTC17254</strain>
    </source>
</reference>
<accession>A0AB33J5B0</accession>
<dbReference type="Gene3D" id="2.160.20.10">
    <property type="entry name" value="Single-stranded right-handed beta-helix, Pectin lyase-like"/>
    <property type="match status" value="1"/>
</dbReference>